<organism evidence="1">
    <name type="scientific">uncultured Desulfobacterium sp</name>
    <dbReference type="NCBI Taxonomy" id="201089"/>
    <lineage>
        <taxon>Bacteria</taxon>
        <taxon>Pseudomonadati</taxon>
        <taxon>Thermodesulfobacteriota</taxon>
        <taxon>Desulfobacteria</taxon>
        <taxon>Desulfobacterales</taxon>
        <taxon>Desulfobacteriaceae</taxon>
        <taxon>Desulfobacterium</taxon>
        <taxon>environmental samples</taxon>
    </lineage>
</organism>
<name>E1YCF6_9BACT</name>
<evidence type="ECO:0000313" key="1">
    <source>
        <dbReference type="EMBL" id="CBX28250.1"/>
    </source>
</evidence>
<protein>
    <submittedName>
        <fullName evidence="1">Uncharacterized protein</fullName>
    </submittedName>
</protein>
<accession>E1YCF6</accession>
<reference evidence="1" key="1">
    <citation type="journal article" date="2011" name="Environ. Microbiol.">
        <title>Genomic insights into the metabolic potential of the polycyclic aromatic hydrocarbon degrading sulfate-reducing Deltaproteobacterium N47.</title>
        <authorList>
            <person name="Bergmann F."/>
            <person name="Selesi D."/>
            <person name="Weinmaier T."/>
            <person name="Tischler P."/>
            <person name="Rattei T."/>
            <person name="Meckenstock R.U."/>
        </authorList>
    </citation>
    <scope>NUCLEOTIDE SEQUENCE</scope>
</reference>
<dbReference type="EMBL" id="FR695868">
    <property type="protein sequence ID" value="CBX28250.1"/>
    <property type="molecule type" value="Genomic_DNA"/>
</dbReference>
<proteinExistence type="predicted"/>
<dbReference type="AlphaFoldDB" id="E1YCF6"/>
<sequence>MEKKKYTIKTACPQCGCAMLTVLSPEEIKEKYGDVPNVEMECGECSLKYSSEMKTACPEWDKECKLGS</sequence>
<gene>
    <name evidence="1" type="ORF">N47_G35740</name>
</gene>